<organism evidence="2 3">
    <name type="scientific">Methylobacillus methanolivorans</name>
    <dbReference type="NCBI Taxonomy" id="1848927"/>
    <lineage>
        <taxon>Bacteria</taxon>
        <taxon>Pseudomonadati</taxon>
        <taxon>Pseudomonadota</taxon>
        <taxon>Betaproteobacteria</taxon>
        <taxon>Nitrosomonadales</taxon>
        <taxon>Methylophilaceae</taxon>
        <taxon>Methylobacillus</taxon>
    </lineage>
</organism>
<protein>
    <submittedName>
        <fullName evidence="2">Lipid asymmetry maintenance protein MlaB</fullName>
    </submittedName>
</protein>
<dbReference type="SUPFAM" id="SSF52091">
    <property type="entry name" value="SpoIIaa-like"/>
    <property type="match status" value="1"/>
</dbReference>
<sequence length="101" mass="10916">MAQIQQQGSRWLISGEMTINQVDVLLAESKALQMPAELEVDLAQVAEVDTVALSLIFEWLRHAAANKANIKLVNLPANLVSLATLYGVLALIPQSGTSHSH</sequence>
<dbReference type="Gene3D" id="3.30.750.24">
    <property type="entry name" value="STAS domain"/>
    <property type="match status" value="1"/>
</dbReference>
<dbReference type="EMBL" id="JBIWXY010000001">
    <property type="protein sequence ID" value="MFJ5446288.1"/>
    <property type="molecule type" value="Genomic_DNA"/>
</dbReference>
<feature type="domain" description="MlaB-like STAS" evidence="1">
    <location>
        <begin position="13"/>
        <end position="88"/>
    </location>
</feature>
<proteinExistence type="predicted"/>
<name>A0ABW8GLK4_9PROT</name>
<reference evidence="2 3" key="1">
    <citation type="submission" date="2024-11" db="EMBL/GenBank/DDBJ databases">
        <authorList>
            <person name="Kaparullina E.N."/>
            <person name="Delegan Y.A."/>
            <person name="Doronina N.V."/>
        </authorList>
    </citation>
    <scope>NUCLEOTIDE SEQUENCE [LARGE SCALE GENOMIC DNA]</scope>
    <source>
        <strain evidence="2 3">7sh_L</strain>
    </source>
</reference>
<accession>A0ABW8GLK4</accession>
<keyword evidence="3" id="KW-1185">Reference proteome</keyword>
<dbReference type="InterPro" id="IPR036513">
    <property type="entry name" value="STAS_dom_sf"/>
</dbReference>
<evidence type="ECO:0000313" key="2">
    <source>
        <dbReference type="EMBL" id="MFJ5446288.1"/>
    </source>
</evidence>
<evidence type="ECO:0000259" key="1">
    <source>
        <dbReference type="Pfam" id="PF13466"/>
    </source>
</evidence>
<dbReference type="Proteomes" id="UP001617669">
    <property type="component" value="Unassembled WGS sequence"/>
</dbReference>
<gene>
    <name evidence="2" type="ORF">ACIKP9_08625</name>
</gene>
<dbReference type="InterPro" id="IPR058548">
    <property type="entry name" value="MlaB-like_STAS"/>
</dbReference>
<comment type="caution">
    <text evidence="2">The sequence shown here is derived from an EMBL/GenBank/DDBJ whole genome shotgun (WGS) entry which is preliminary data.</text>
</comment>
<evidence type="ECO:0000313" key="3">
    <source>
        <dbReference type="Proteomes" id="UP001617669"/>
    </source>
</evidence>
<dbReference type="Pfam" id="PF13466">
    <property type="entry name" value="STAS_2"/>
    <property type="match status" value="1"/>
</dbReference>
<dbReference type="RefSeq" id="WP_400881459.1">
    <property type="nucleotide sequence ID" value="NZ_JBIWXY010000001.1"/>
</dbReference>